<gene>
    <name evidence="1" type="ORF">MA16_Dca019116</name>
</gene>
<protein>
    <submittedName>
        <fullName evidence="1">Uncharacterized protein</fullName>
    </submittedName>
</protein>
<accession>A0A2I0W5B8</accession>
<evidence type="ECO:0000313" key="2">
    <source>
        <dbReference type="Proteomes" id="UP000233837"/>
    </source>
</evidence>
<name>A0A2I0W5B8_9ASPA</name>
<dbReference type="EMBL" id="KZ502909">
    <property type="protein sequence ID" value="PKU70859.1"/>
    <property type="molecule type" value="Genomic_DNA"/>
</dbReference>
<proteinExistence type="predicted"/>
<evidence type="ECO:0000313" key="1">
    <source>
        <dbReference type="EMBL" id="PKU70859.1"/>
    </source>
</evidence>
<keyword evidence="2" id="KW-1185">Reference proteome</keyword>
<dbReference type="AlphaFoldDB" id="A0A2I0W5B8"/>
<reference evidence="1 2" key="2">
    <citation type="journal article" date="2017" name="Nature">
        <title>The Apostasia genome and the evolution of orchids.</title>
        <authorList>
            <person name="Zhang G.Q."/>
            <person name="Liu K.W."/>
            <person name="Li Z."/>
            <person name="Lohaus R."/>
            <person name="Hsiao Y.Y."/>
            <person name="Niu S.C."/>
            <person name="Wang J.Y."/>
            <person name="Lin Y.C."/>
            <person name="Xu Q."/>
            <person name="Chen L.J."/>
            <person name="Yoshida K."/>
            <person name="Fujiwara S."/>
            <person name="Wang Z.W."/>
            <person name="Zhang Y.Q."/>
            <person name="Mitsuda N."/>
            <person name="Wang M."/>
            <person name="Liu G.H."/>
            <person name="Pecoraro L."/>
            <person name="Huang H.X."/>
            <person name="Xiao X.J."/>
            <person name="Lin M."/>
            <person name="Wu X.Y."/>
            <person name="Wu W.L."/>
            <person name="Chen Y.Y."/>
            <person name="Chang S.B."/>
            <person name="Sakamoto S."/>
            <person name="Ohme-Takagi M."/>
            <person name="Yagi M."/>
            <person name="Zeng S.J."/>
            <person name="Shen C.Y."/>
            <person name="Yeh C.M."/>
            <person name="Luo Y.B."/>
            <person name="Tsai W.C."/>
            <person name="Van de Peer Y."/>
            <person name="Liu Z.J."/>
        </authorList>
    </citation>
    <scope>NUCLEOTIDE SEQUENCE [LARGE SCALE GENOMIC DNA]</scope>
    <source>
        <tissue evidence="1">The whole plant</tissue>
    </source>
</reference>
<organism evidence="1 2">
    <name type="scientific">Dendrobium catenatum</name>
    <dbReference type="NCBI Taxonomy" id="906689"/>
    <lineage>
        <taxon>Eukaryota</taxon>
        <taxon>Viridiplantae</taxon>
        <taxon>Streptophyta</taxon>
        <taxon>Embryophyta</taxon>
        <taxon>Tracheophyta</taxon>
        <taxon>Spermatophyta</taxon>
        <taxon>Magnoliopsida</taxon>
        <taxon>Liliopsida</taxon>
        <taxon>Asparagales</taxon>
        <taxon>Orchidaceae</taxon>
        <taxon>Epidendroideae</taxon>
        <taxon>Malaxideae</taxon>
        <taxon>Dendrobiinae</taxon>
        <taxon>Dendrobium</taxon>
    </lineage>
</organism>
<reference evidence="1 2" key="1">
    <citation type="journal article" date="2016" name="Sci. Rep.">
        <title>The Dendrobium catenatum Lindl. genome sequence provides insights into polysaccharide synthase, floral development and adaptive evolution.</title>
        <authorList>
            <person name="Zhang G.Q."/>
            <person name="Xu Q."/>
            <person name="Bian C."/>
            <person name="Tsai W.C."/>
            <person name="Yeh C.M."/>
            <person name="Liu K.W."/>
            <person name="Yoshida K."/>
            <person name="Zhang L.S."/>
            <person name="Chang S.B."/>
            <person name="Chen F."/>
            <person name="Shi Y."/>
            <person name="Su Y.Y."/>
            <person name="Zhang Y.Q."/>
            <person name="Chen L.J."/>
            <person name="Yin Y."/>
            <person name="Lin M."/>
            <person name="Huang H."/>
            <person name="Deng H."/>
            <person name="Wang Z.W."/>
            <person name="Zhu S.L."/>
            <person name="Zhao X."/>
            <person name="Deng C."/>
            <person name="Niu S.C."/>
            <person name="Huang J."/>
            <person name="Wang M."/>
            <person name="Liu G.H."/>
            <person name="Yang H.J."/>
            <person name="Xiao X.J."/>
            <person name="Hsiao Y.Y."/>
            <person name="Wu W.L."/>
            <person name="Chen Y.Y."/>
            <person name="Mitsuda N."/>
            <person name="Ohme-Takagi M."/>
            <person name="Luo Y.B."/>
            <person name="Van de Peer Y."/>
            <person name="Liu Z.J."/>
        </authorList>
    </citation>
    <scope>NUCLEOTIDE SEQUENCE [LARGE SCALE GENOMIC DNA]</scope>
    <source>
        <tissue evidence="1">The whole plant</tissue>
    </source>
</reference>
<dbReference type="Proteomes" id="UP000233837">
    <property type="component" value="Unassembled WGS sequence"/>
</dbReference>
<sequence>MTPAKNWLSFPSPLVEMLIPDPLYFDGDGELRCLTSEPPAVKLENFLDSHHSLPLVADLSIDDVVDFSSSMTDVPISVSIDLEDSSSATGNNFLCLAGYSTDSHLALSRQQQPAAVNSISLPVGSVVSCQRTSVYRGVTRNARCGLLFLRGLVGAEPLAPRYLFMLEKNVLKKHYEFRRLAYVKMHSNNISVYY</sequence>